<dbReference type="Proteomes" id="UP000001175">
    <property type="component" value="Chromosome"/>
</dbReference>
<dbReference type="InterPro" id="IPR018536">
    <property type="entry name" value="CpcS/CpeS"/>
</dbReference>
<evidence type="ECO:0000256" key="1">
    <source>
        <dbReference type="ARBA" id="ARBA00010681"/>
    </source>
</evidence>
<dbReference type="CDD" id="cd16339">
    <property type="entry name" value="CpcS"/>
    <property type="match status" value="1"/>
</dbReference>
<sequence length="183" mass="20564">MPARNQESRMPDRLLTAPLAAVEDYFQRSHGQWHSQRRYYTLKSGDVQEVISTIGVTALTQGDGDLLELAALHQLDVPLLCGACVTWHSEYQGPEGKTQTGRTVFGVLGDRLYRDSGFATRNPVVAQFQLSNPDTLTLRSEYGGSSFEEECRLIGQHYRTRQTIISRAGEEIMIGQYLEQRLA</sequence>
<evidence type="ECO:0000256" key="2">
    <source>
        <dbReference type="ARBA" id="ARBA00023239"/>
    </source>
</evidence>
<dbReference type="AlphaFoldDB" id="A0A0H3K298"/>
<keyword evidence="2 3" id="KW-0456">Lyase</keyword>
<dbReference type="EMBL" id="AP008231">
    <property type="protein sequence ID" value="BAD79339.1"/>
    <property type="molecule type" value="Genomic_DNA"/>
</dbReference>
<protein>
    <recommendedName>
        <fullName evidence="3">Chromophore lyase CpcS/CpeS</fullName>
        <ecNumber evidence="3">4.-.-.-</ecNumber>
    </recommendedName>
</protein>
<dbReference type="eggNOG" id="ENOG5030ATU">
    <property type="taxonomic scope" value="Bacteria"/>
</dbReference>
<reference evidence="4 5" key="1">
    <citation type="journal article" date="2007" name="Photosyn. Res.">
        <title>Complete nucleotide sequence of the freshwater unicellular cyanobacterium Synechococcus elongatus PCC 6301 chromosome: gene content and organization.</title>
        <authorList>
            <person name="Sugita C."/>
            <person name="Ogata K."/>
            <person name="Shikata M."/>
            <person name="Jikuya H."/>
            <person name="Takano J."/>
            <person name="Furumichi M."/>
            <person name="Kanehisa M."/>
            <person name="Omata T."/>
            <person name="Sugiura M."/>
            <person name="Sugita M."/>
        </authorList>
    </citation>
    <scope>NUCLEOTIDE SEQUENCE [LARGE SCALE GENOMIC DNA]</scope>
    <source>
        <strain evidence="5">ATCC 27144 / PCC 6301 / SAUG 1402/1</strain>
    </source>
</reference>
<dbReference type="RefSeq" id="WP_011243461.1">
    <property type="nucleotide sequence ID" value="NC_006576.1"/>
</dbReference>
<dbReference type="GeneID" id="72429182"/>
<comment type="similarity">
    <text evidence="1 3">Belongs to the CpcS/CpeS biliprotein lyase family.</text>
</comment>
<dbReference type="Gene3D" id="2.40.128.20">
    <property type="match status" value="1"/>
</dbReference>
<gene>
    <name evidence="3" type="primary">cpcS</name>
    <name evidence="4" type="ordered locus">syc1149_c</name>
</gene>
<dbReference type="InterPro" id="IPR012674">
    <property type="entry name" value="Calycin"/>
</dbReference>
<comment type="function">
    <text evidence="3">Covalently attaches a chromophore to Cys residue(s) of phycobiliproteins.</text>
</comment>
<dbReference type="HAMAP" id="MF_01459">
    <property type="entry name" value="Chrphore_lyase_CpxS"/>
    <property type="match status" value="1"/>
</dbReference>
<proteinExistence type="inferred from homology"/>
<evidence type="ECO:0000256" key="3">
    <source>
        <dbReference type="HAMAP-Rule" id="MF_01459"/>
    </source>
</evidence>
<dbReference type="Pfam" id="PF09367">
    <property type="entry name" value="CpeS"/>
    <property type="match status" value="1"/>
</dbReference>
<dbReference type="KEGG" id="syc:syc1149_c"/>
<evidence type="ECO:0000313" key="5">
    <source>
        <dbReference type="Proteomes" id="UP000001175"/>
    </source>
</evidence>
<accession>A0A0H3K298</accession>
<organism evidence="4 5">
    <name type="scientific">Synechococcus sp. (strain ATCC 27144 / PCC 6301 / SAUG 1402/1)</name>
    <name type="common">Anacystis nidulans</name>
    <dbReference type="NCBI Taxonomy" id="269084"/>
    <lineage>
        <taxon>Bacteria</taxon>
        <taxon>Bacillati</taxon>
        <taxon>Cyanobacteriota</taxon>
        <taxon>Cyanophyceae</taxon>
        <taxon>Synechococcales</taxon>
        <taxon>Synechococcaceae</taxon>
        <taxon>Synechococcus</taxon>
    </lineage>
</organism>
<dbReference type="EC" id="4.-.-.-" evidence="3"/>
<dbReference type="GO" id="GO:0016829">
    <property type="term" value="F:lyase activity"/>
    <property type="evidence" value="ECO:0007669"/>
    <property type="project" value="UniProtKB-KW"/>
</dbReference>
<dbReference type="GO" id="GO:0017006">
    <property type="term" value="P:protein-tetrapyrrole linkage"/>
    <property type="evidence" value="ECO:0007669"/>
    <property type="project" value="UniProtKB-UniRule"/>
</dbReference>
<name>A0A0H3K298_SYNP6</name>
<evidence type="ECO:0000313" key="4">
    <source>
        <dbReference type="EMBL" id="BAD79339.1"/>
    </source>
</evidence>